<keyword evidence="3" id="KW-1185">Reference proteome</keyword>
<keyword evidence="1" id="KW-0964">Secreted</keyword>
<name>A0A8J5FT04_ZINOF</name>
<evidence type="ECO:0000313" key="3">
    <source>
        <dbReference type="Proteomes" id="UP000734854"/>
    </source>
</evidence>
<keyword evidence="1" id="KW-0732">Signal</keyword>
<dbReference type="OrthoDB" id="1928589at2759"/>
<comment type="caution">
    <text evidence="2">The sequence shown here is derived from an EMBL/GenBank/DDBJ whole genome shotgun (WGS) entry which is preliminary data.</text>
</comment>
<reference evidence="2 3" key="1">
    <citation type="submission" date="2020-08" db="EMBL/GenBank/DDBJ databases">
        <title>Plant Genome Project.</title>
        <authorList>
            <person name="Zhang R.-G."/>
        </authorList>
    </citation>
    <scope>NUCLEOTIDE SEQUENCE [LARGE SCALE GENOMIC DNA]</scope>
    <source>
        <tissue evidence="2">Rhizome</tissue>
    </source>
</reference>
<feature type="chain" id="PRO_5035339678" description="Dirigent protein" evidence="1">
    <location>
        <begin position="26"/>
        <end position="185"/>
    </location>
</feature>
<gene>
    <name evidence="2" type="ORF">ZIOFF_047353</name>
</gene>
<dbReference type="EMBL" id="JACMSC010000013">
    <property type="protein sequence ID" value="KAG6492390.1"/>
    <property type="molecule type" value="Genomic_DNA"/>
</dbReference>
<comment type="similarity">
    <text evidence="1">Belongs to the plant dirigent protein family.</text>
</comment>
<dbReference type="PANTHER" id="PTHR21495">
    <property type="entry name" value="NUCLEOPORIN-RELATED"/>
    <property type="match status" value="1"/>
</dbReference>
<sequence length="185" mass="19997">MASSPLLPLLLPILLLLSGPAPSTASSSHQYPYNEKLTHLHFFFHEIYGGPNATTITVVNPPNSSYTALGSIGVGDNYLREGAEPGSKLLGRAHELAVAASLGTPTAYLSMFNFIFTAGEYNGSSISIFGRAVLTEVMDRAIIGGSGKFRMARGYTISKLVNRKVEGDVIYLVVEYDAYIYHMDD</sequence>
<comment type="function">
    <text evidence="1">Dirigent proteins impart stereoselectivity on the phenoxy radical-coupling reaction, yielding optically active lignans from two molecules of coniferyl alcohol in the biosynthesis of lignans, flavonolignans, and alkaloids and thus plays a central role in plant secondary metabolism.</text>
</comment>
<evidence type="ECO:0000313" key="2">
    <source>
        <dbReference type="EMBL" id="KAG6492390.1"/>
    </source>
</evidence>
<comment type="subunit">
    <text evidence="1">Homodimer.</text>
</comment>
<accession>A0A8J5FT04</accession>
<keyword evidence="1" id="KW-0052">Apoplast</keyword>
<proteinExistence type="inferred from homology"/>
<dbReference type="InterPro" id="IPR004265">
    <property type="entry name" value="Dirigent"/>
</dbReference>
<comment type="subcellular location">
    <subcellularLocation>
        <location evidence="1">Secreted</location>
        <location evidence="1">Extracellular space</location>
        <location evidence="1">Apoplast</location>
    </subcellularLocation>
</comment>
<evidence type="ECO:0000256" key="1">
    <source>
        <dbReference type="RuleBase" id="RU363099"/>
    </source>
</evidence>
<feature type="signal peptide" evidence="1">
    <location>
        <begin position="1"/>
        <end position="25"/>
    </location>
</feature>
<dbReference type="GO" id="GO:0048046">
    <property type="term" value="C:apoplast"/>
    <property type="evidence" value="ECO:0007669"/>
    <property type="project" value="UniProtKB-SubCell"/>
</dbReference>
<dbReference type="AlphaFoldDB" id="A0A8J5FT04"/>
<protein>
    <recommendedName>
        <fullName evidence="1">Dirigent protein</fullName>
    </recommendedName>
</protein>
<dbReference type="Proteomes" id="UP000734854">
    <property type="component" value="Unassembled WGS sequence"/>
</dbReference>
<dbReference type="Pfam" id="PF03018">
    <property type="entry name" value="Dirigent"/>
    <property type="match status" value="1"/>
</dbReference>
<organism evidence="2 3">
    <name type="scientific">Zingiber officinale</name>
    <name type="common">Ginger</name>
    <name type="synonym">Amomum zingiber</name>
    <dbReference type="NCBI Taxonomy" id="94328"/>
    <lineage>
        <taxon>Eukaryota</taxon>
        <taxon>Viridiplantae</taxon>
        <taxon>Streptophyta</taxon>
        <taxon>Embryophyta</taxon>
        <taxon>Tracheophyta</taxon>
        <taxon>Spermatophyta</taxon>
        <taxon>Magnoliopsida</taxon>
        <taxon>Liliopsida</taxon>
        <taxon>Zingiberales</taxon>
        <taxon>Zingiberaceae</taxon>
        <taxon>Zingiber</taxon>
    </lineage>
</organism>